<dbReference type="AlphaFoldDB" id="A0A433D5D6"/>
<keyword evidence="2" id="KW-1185">Reference proteome</keyword>
<accession>A0A433D5D6</accession>
<comment type="caution">
    <text evidence="1">The sequence shown here is derived from an EMBL/GenBank/DDBJ whole genome shotgun (WGS) entry which is preliminary data.</text>
</comment>
<evidence type="ECO:0000313" key="1">
    <source>
        <dbReference type="EMBL" id="RUP46066.1"/>
    </source>
</evidence>
<gene>
    <name evidence="1" type="ORF">BC936DRAFT_147395</name>
</gene>
<sequence length="147" mass="16576">MDEVYIAAQVGLDSRKGYERMISSMVAGGPTAKTRYTASIEMADAEIMKGTRVMDATIASAKDTWPSTRYYQSMCGSKELVEVQTGKQRGGAPRLRRQLLRRRQSESRIREQTANMSVKGRQTCIVLIVSRKVLFDEHPPTSHHRKV</sequence>
<dbReference type="EMBL" id="RBNI01006366">
    <property type="protein sequence ID" value="RUP46066.1"/>
    <property type="molecule type" value="Genomic_DNA"/>
</dbReference>
<evidence type="ECO:0000313" key="2">
    <source>
        <dbReference type="Proteomes" id="UP000268093"/>
    </source>
</evidence>
<reference evidence="1 2" key="1">
    <citation type="journal article" date="2018" name="New Phytol.">
        <title>Phylogenomics of Endogonaceae and evolution of mycorrhizas within Mucoromycota.</title>
        <authorList>
            <person name="Chang Y."/>
            <person name="Desiro A."/>
            <person name="Na H."/>
            <person name="Sandor L."/>
            <person name="Lipzen A."/>
            <person name="Clum A."/>
            <person name="Barry K."/>
            <person name="Grigoriev I.V."/>
            <person name="Martin F.M."/>
            <person name="Stajich J.E."/>
            <person name="Smith M.E."/>
            <person name="Bonito G."/>
            <person name="Spatafora J.W."/>
        </authorList>
    </citation>
    <scope>NUCLEOTIDE SEQUENCE [LARGE SCALE GENOMIC DNA]</scope>
    <source>
        <strain evidence="1 2">GMNB39</strain>
    </source>
</reference>
<name>A0A433D5D6_9FUNG</name>
<protein>
    <submittedName>
        <fullName evidence="1">Uncharacterized protein</fullName>
    </submittedName>
</protein>
<proteinExistence type="predicted"/>
<organism evidence="1 2">
    <name type="scientific">Jimgerdemannia flammicorona</name>
    <dbReference type="NCBI Taxonomy" id="994334"/>
    <lineage>
        <taxon>Eukaryota</taxon>
        <taxon>Fungi</taxon>
        <taxon>Fungi incertae sedis</taxon>
        <taxon>Mucoromycota</taxon>
        <taxon>Mucoromycotina</taxon>
        <taxon>Endogonomycetes</taxon>
        <taxon>Endogonales</taxon>
        <taxon>Endogonaceae</taxon>
        <taxon>Jimgerdemannia</taxon>
    </lineage>
</organism>
<dbReference type="Proteomes" id="UP000268093">
    <property type="component" value="Unassembled WGS sequence"/>
</dbReference>